<feature type="transmembrane region" description="Helical" evidence="11">
    <location>
        <begin position="181"/>
        <end position="203"/>
    </location>
</feature>
<comment type="caution">
    <text evidence="13">The sequence shown here is derived from an EMBL/GenBank/DDBJ whole genome shotgun (WGS) entry which is preliminary data.</text>
</comment>
<dbReference type="CDD" id="cd03382">
    <property type="entry name" value="PAP2_dolichyldiphosphatase"/>
    <property type="match status" value="1"/>
</dbReference>
<keyword evidence="6 11" id="KW-0256">Endoplasmic reticulum</keyword>
<dbReference type="Gene3D" id="1.20.144.10">
    <property type="entry name" value="Phosphatidic acid phosphatase type 2/haloperoxidase"/>
    <property type="match status" value="1"/>
</dbReference>
<dbReference type="InterPro" id="IPR039667">
    <property type="entry name" value="Dolichyldiphosphatase_PAP2"/>
</dbReference>
<dbReference type="GO" id="GO:0006487">
    <property type="term" value="P:protein N-linked glycosylation"/>
    <property type="evidence" value="ECO:0007669"/>
    <property type="project" value="UniProtKB-UniRule"/>
</dbReference>
<dbReference type="Proteomes" id="UP000214365">
    <property type="component" value="Unassembled WGS sequence"/>
</dbReference>
<dbReference type="PANTHER" id="PTHR11247:SF1">
    <property type="entry name" value="DOLICHYLDIPHOSPHATASE 1"/>
    <property type="match status" value="1"/>
</dbReference>
<dbReference type="GeneID" id="31001139"/>
<protein>
    <recommendedName>
        <fullName evidence="11">Dolichyldiphosphatase</fullName>
        <ecNumber evidence="11">3.6.1.43</ecNumber>
    </recommendedName>
</protein>
<proteinExistence type="inferred from homology"/>
<keyword evidence="4 11" id="KW-0812">Transmembrane</keyword>
<dbReference type="PANTHER" id="PTHR11247">
    <property type="entry name" value="PALMITOYL-PROTEIN THIOESTERASE/DOLICHYLDIPHOSPHATASE 1"/>
    <property type="match status" value="1"/>
</dbReference>
<dbReference type="EMBL" id="LFMY01000002">
    <property type="protein sequence ID" value="OKL62635.1"/>
    <property type="molecule type" value="Genomic_DNA"/>
</dbReference>
<dbReference type="GO" id="GO:0005789">
    <property type="term" value="C:endoplasmic reticulum membrane"/>
    <property type="evidence" value="ECO:0007669"/>
    <property type="project" value="UniProtKB-SubCell"/>
</dbReference>
<keyword evidence="14" id="KW-1185">Reference proteome</keyword>
<name>A0A1Q5Q9M0_TALAT</name>
<comment type="pathway">
    <text evidence="2 11">Protein modification; protein glycosylation.</text>
</comment>
<evidence type="ECO:0000256" key="11">
    <source>
        <dbReference type="RuleBase" id="RU367078"/>
    </source>
</evidence>
<comment type="catalytic activity">
    <reaction evidence="10 11">
        <text>a di-trans,poly-cis-dolichyl diphosphate + H2O = a di-trans,poly-cis-dolichyl phosphate + phosphate + H(+)</text>
        <dbReference type="Rhea" id="RHEA:14385"/>
        <dbReference type="Rhea" id="RHEA-COMP:19498"/>
        <dbReference type="Rhea" id="RHEA-COMP:19506"/>
        <dbReference type="ChEBI" id="CHEBI:15377"/>
        <dbReference type="ChEBI" id="CHEBI:15378"/>
        <dbReference type="ChEBI" id="CHEBI:43474"/>
        <dbReference type="ChEBI" id="CHEBI:57497"/>
        <dbReference type="ChEBI" id="CHEBI:57683"/>
        <dbReference type="EC" id="3.6.1.43"/>
    </reaction>
</comment>
<comment type="subcellular location">
    <subcellularLocation>
        <location evidence="1 11">Endoplasmic reticulum membrane</location>
        <topology evidence="1 11">Multi-pass membrane protein</topology>
    </subcellularLocation>
</comment>
<evidence type="ECO:0000313" key="13">
    <source>
        <dbReference type="EMBL" id="OKL62635.1"/>
    </source>
</evidence>
<evidence type="ECO:0000256" key="3">
    <source>
        <dbReference type="ARBA" id="ARBA00005518"/>
    </source>
</evidence>
<dbReference type="InterPro" id="IPR036938">
    <property type="entry name" value="PAP2/HPO_sf"/>
</dbReference>
<accession>A0A1Q5Q9M0</accession>
<dbReference type="GO" id="GO:0047874">
    <property type="term" value="F:dolichyldiphosphatase activity"/>
    <property type="evidence" value="ECO:0007669"/>
    <property type="project" value="UniProtKB-UniRule"/>
</dbReference>
<evidence type="ECO:0000256" key="6">
    <source>
        <dbReference type="ARBA" id="ARBA00022824"/>
    </source>
</evidence>
<evidence type="ECO:0000256" key="4">
    <source>
        <dbReference type="ARBA" id="ARBA00022692"/>
    </source>
</evidence>
<feature type="transmembrane region" description="Helical" evidence="11">
    <location>
        <begin position="29"/>
        <end position="48"/>
    </location>
</feature>
<evidence type="ECO:0000256" key="10">
    <source>
        <dbReference type="ARBA" id="ARBA00047349"/>
    </source>
</evidence>
<sequence length="259" mass="29015">MAAPDQPLASLSLTHVHYNPNDIFSHGSAWLALVPQALCVAYVTLIWASREAEIILMFAGQMGCEALNFALKRLIREERPKCAQILCETPPVLMMIKAYVPYSLTDMLGKGYGMPSSHAQFVAYFSCYFTLFLLLRHKPNLSVIPHALNPLQKVALSLLACAGASAVAISRLYLNYHTKKQVLVGFTAGALFSVVWYSLISYLRASGWVEWALGLSLSRALRIRDLVVSEDLTEAGWRRWEAQRKLKRRENSDLSHKSD</sequence>
<gene>
    <name evidence="13" type="ORF">UA08_01384</name>
</gene>
<evidence type="ECO:0000256" key="9">
    <source>
        <dbReference type="ARBA" id="ARBA00024907"/>
    </source>
</evidence>
<evidence type="ECO:0000256" key="1">
    <source>
        <dbReference type="ARBA" id="ARBA00004477"/>
    </source>
</evidence>
<evidence type="ECO:0000259" key="12">
    <source>
        <dbReference type="SMART" id="SM00014"/>
    </source>
</evidence>
<evidence type="ECO:0000256" key="8">
    <source>
        <dbReference type="ARBA" id="ARBA00023136"/>
    </source>
</evidence>
<evidence type="ECO:0000256" key="2">
    <source>
        <dbReference type="ARBA" id="ARBA00004922"/>
    </source>
</evidence>
<dbReference type="SUPFAM" id="SSF48317">
    <property type="entry name" value="Acid phosphatase/Vanadium-dependent haloperoxidase"/>
    <property type="match status" value="1"/>
</dbReference>
<dbReference type="GO" id="GO:0008610">
    <property type="term" value="P:lipid biosynthetic process"/>
    <property type="evidence" value="ECO:0007669"/>
    <property type="project" value="TreeGrafter"/>
</dbReference>
<dbReference type="UniPathway" id="UPA00378"/>
<dbReference type="AlphaFoldDB" id="A0A1Q5Q9M0"/>
<comment type="function">
    <text evidence="9 11">Required for efficient N-glycosylation. Necessary for maintaining optimal levels of dolichol-linked oligosaccharides. Hydrolyzes dolichyl pyrophosphate at a very high rate and dolichyl monophosphate at a much lower rate. Does not act on phosphatidate.</text>
</comment>
<organism evidence="13 14">
    <name type="scientific">Talaromyces atroroseus</name>
    <dbReference type="NCBI Taxonomy" id="1441469"/>
    <lineage>
        <taxon>Eukaryota</taxon>
        <taxon>Fungi</taxon>
        <taxon>Dikarya</taxon>
        <taxon>Ascomycota</taxon>
        <taxon>Pezizomycotina</taxon>
        <taxon>Eurotiomycetes</taxon>
        <taxon>Eurotiomycetidae</taxon>
        <taxon>Eurotiales</taxon>
        <taxon>Trichocomaceae</taxon>
        <taxon>Talaromyces</taxon>
        <taxon>Talaromyces sect. Trachyspermi</taxon>
    </lineage>
</organism>
<dbReference type="OrthoDB" id="302705at2759"/>
<evidence type="ECO:0000256" key="5">
    <source>
        <dbReference type="ARBA" id="ARBA00022801"/>
    </source>
</evidence>
<comment type="similarity">
    <text evidence="3 11">Belongs to the dolichyldiphosphatase family.</text>
</comment>
<keyword evidence="5 11" id="KW-0378">Hydrolase</keyword>
<feature type="transmembrane region" description="Helical" evidence="11">
    <location>
        <begin position="155"/>
        <end position="174"/>
    </location>
</feature>
<dbReference type="STRING" id="1441469.A0A1Q5Q9M0"/>
<dbReference type="SMART" id="SM00014">
    <property type="entry name" value="acidPPc"/>
    <property type="match status" value="1"/>
</dbReference>
<dbReference type="FunFam" id="1.20.144.10:FF:000003">
    <property type="entry name" value="Dolichyldiphosphatase 1"/>
    <property type="match status" value="1"/>
</dbReference>
<dbReference type="Pfam" id="PF01569">
    <property type="entry name" value="PAP2"/>
    <property type="match status" value="1"/>
</dbReference>
<dbReference type="EC" id="3.6.1.43" evidence="11"/>
<feature type="domain" description="Phosphatidic acid phosphatase type 2/haloperoxidase" evidence="12">
    <location>
        <begin position="54"/>
        <end position="197"/>
    </location>
</feature>
<dbReference type="InterPro" id="IPR000326">
    <property type="entry name" value="PAP2/HPO"/>
</dbReference>
<keyword evidence="8 11" id="KW-0472">Membrane</keyword>
<evidence type="ECO:0000313" key="14">
    <source>
        <dbReference type="Proteomes" id="UP000214365"/>
    </source>
</evidence>
<keyword evidence="7 11" id="KW-1133">Transmembrane helix</keyword>
<reference evidence="13 14" key="1">
    <citation type="submission" date="2015-06" db="EMBL/GenBank/DDBJ databases">
        <title>Talaromyces atroroseus IBT 11181 draft genome.</title>
        <authorList>
            <person name="Rasmussen K.B."/>
            <person name="Rasmussen S."/>
            <person name="Petersen B."/>
            <person name="Sicheritz-Ponten T."/>
            <person name="Mortensen U.H."/>
            <person name="Thrane U."/>
        </authorList>
    </citation>
    <scope>NUCLEOTIDE SEQUENCE [LARGE SCALE GENOMIC DNA]</scope>
    <source>
        <strain evidence="13 14">IBT 11181</strain>
    </source>
</reference>
<feature type="transmembrane region" description="Helical" evidence="11">
    <location>
        <begin position="117"/>
        <end position="135"/>
    </location>
</feature>
<dbReference type="RefSeq" id="XP_020122756.1">
    <property type="nucleotide sequence ID" value="XM_020261042.1"/>
</dbReference>
<evidence type="ECO:0000256" key="7">
    <source>
        <dbReference type="ARBA" id="ARBA00022989"/>
    </source>
</evidence>